<protein>
    <submittedName>
        <fullName evidence="1">Uncharacterized protein</fullName>
    </submittedName>
</protein>
<sequence>MNSAACDDSQLCTVVLRFFINVSMPATQAGFQTQKRCPQPGPEKYSLILAPNGKKSNNKTPCLSQNTVARILRLVADGQSETLFNVDDFPTILYNITHFLTLLSVIALSPYTSHAMHIHSFRVSCC</sequence>
<organism evidence="1 2">
    <name type="scientific">Araneus ventricosus</name>
    <name type="common">Orbweaver spider</name>
    <name type="synonym">Epeira ventricosa</name>
    <dbReference type="NCBI Taxonomy" id="182803"/>
    <lineage>
        <taxon>Eukaryota</taxon>
        <taxon>Metazoa</taxon>
        <taxon>Ecdysozoa</taxon>
        <taxon>Arthropoda</taxon>
        <taxon>Chelicerata</taxon>
        <taxon>Arachnida</taxon>
        <taxon>Araneae</taxon>
        <taxon>Araneomorphae</taxon>
        <taxon>Entelegynae</taxon>
        <taxon>Araneoidea</taxon>
        <taxon>Araneidae</taxon>
        <taxon>Araneus</taxon>
    </lineage>
</organism>
<reference evidence="1 2" key="1">
    <citation type="journal article" date="2019" name="Sci. Rep.">
        <title>Orb-weaving spider Araneus ventricosus genome elucidates the spidroin gene catalogue.</title>
        <authorList>
            <person name="Kono N."/>
            <person name="Nakamura H."/>
            <person name="Ohtoshi R."/>
            <person name="Moran D.A.P."/>
            <person name="Shinohara A."/>
            <person name="Yoshida Y."/>
            <person name="Fujiwara M."/>
            <person name="Mori M."/>
            <person name="Tomita M."/>
            <person name="Arakawa K."/>
        </authorList>
    </citation>
    <scope>NUCLEOTIDE SEQUENCE [LARGE SCALE GENOMIC DNA]</scope>
</reference>
<dbReference type="EMBL" id="BGPR01012895">
    <property type="protein sequence ID" value="GBN58240.1"/>
    <property type="molecule type" value="Genomic_DNA"/>
</dbReference>
<dbReference type="AlphaFoldDB" id="A0A4Y2Q5R1"/>
<proteinExistence type="predicted"/>
<evidence type="ECO:0000313" key="2">
    <source>
        <dbReference type="Proteomes" id="UP000499080"/>
    </source>
</evidence>
<gene>
    <name evidence="1" type="ORF">AVEN_186820_1</name>
</gene>
<keyword evidence="2" id="KW-1185">Reference proteome</keyword>
<accession>A0A4Y2Q5R1</accession>
<dbReference type="Proteomes" id="UP000499080">
    <property type="component" value="Unassembled WGS sequence"/>
</dbReference>
<evidence type="ECO:0000313" key="1">
    <source>
        <dbReference type="EMBL" id="GBN58240.1"/>
    </source>
</evidence>
<comment type="caution">
    <text evidence="1">The sequence shown here is derived from an EMBL/GenBank/DDBJ whole genome shotgun (WGS) entry which is preliminary data.</text>
</comment>
<name>A0A4Y2Q5R1_ARAVE</name>